<dbReference type="PIRSF" id="PIRSF038896">
    <property type="entry name" value="NAPE-PLD"/>
    <property type="match status" value="1"/>
</dbReference>
<dbReference type="InterPro" id="IPR024884">
    <property type="entry name" value="NAPE-PLD"/>
</dbReference>
<dbReference type="PANTHER" id="PTHR15032:SF4">
    <property type="entry name" value="N-ACYL-PHOSPHATIDYLETHANOLAMINE-HYDROLYZING PHOSPHOLIPASE D"/>
    <property type="match status" value="1"/>
</dbReference>
<proteinExistence type="predicted"/>
<feature type="domain" description="Metallo-beta-lactamase" evidence="1">
    <location>
        <begin position="109"/>
        <end position="309"/>
    </location>
</feature>
<organism evidence="2 3">
    <name type="scientific">Sphingomonas abietis</name>
    <dbReference type="NCBI Taxonomy" id="3012344"/>
    <lineage>
        <taxon>Bacteria</taxon>
        <taxon>Pseudomonadati</taxon>
        <taxon>Pseudomonadota</taxon>
        <taxon>Alphaproteobacteria</taxon>
        <taxon>Sphingomonadales</taxon>
        <taxon>Sphingomonadaceae</taxon>
        <taxon>Sphingomonas</taxon>
    </lineage>
</organism>
<reference evidence="2 3" key="1">
    <citation type="submission" date="2022-12" db="EMBL/GenBank/DDBJ databases">
        <title>Sphingomonas abieness sp. nov., an endophytic bacterium isolated from Abies koreana.</title>
        <authorList>
            <person name="Jiang L."/>
            <person name="Lee J."/>
        </authorList>
    </citation>
    <scope>NUCLEOTIDE SEQUENCE [LARGE SCALE GENOMIC DNA]</scope>
    <source>
        <strain evidence="3">PAMB 00755</strain>
    </source>
</reference>
<dbReference type="RefSeq" id="WP_270076586.1">
    <property type="nucleotide sequence ID" value="NZ_CP115174.1"/>
</dbReference>
<dbReference type="Gene3D" id="3.60.15.10">
    <property type="entry name" value="Ribonuclease Z/Hydroxyacylglutathione hydrolase-like"/>
    <property type="match status" value="1"/>
</dbReference>
<dbReference type="InterPro" id="IPR036866">
    <property type="entry name" value="RibonucZ/Hydroxyglut_hydro"/>
</dbReference>
<accession>A0ABY7NKB3</accession>
<gene>
    <name evidence="2" type="ORF">PBT88_17510</name>
</gene>
<dbReference type="SUPFAM" id="SSF56281">
    <property type="entry name" value="Metallo-hydrolase/oxidoreductase"/>
    <property type="match status" value="1"/>
</dbReference>
<dbReference type="EMBL" id="CP115174">
    <property type="protein sequence ID" value="WBO21938.1"/>
    <property type="molecule type" value="Genomic_DNA"/>
</dbReference>
<protein>
    <submittedName>
        <fullName evidence="2">MBL fold metallo-hydrolase</fullName>
    </submittedName>
</protein>
<dbReference type="Proteomes" id="UP001210865">
    <property type="component" value="Chromosome"/>
</dbReference>
<dbReference type="InterPro" id="IPR001279">
    <property type="entry name" value="Metallo-B-lactamas"/>
</dbReference>
<keyword evidence="3" id="KW-1185">Reference proteome</keyword>
<dbReference type="PANTHER" id="PTHR15032">
    <property type="entry name" value="N-ACYL-PHOSPHATIDYLETHANOLAMINE-HYDROLYZING PHOSPHOLIPASE D"/>
    <property type="match status" value="1"/>
</dbReference>
<name>A0ABY7NKB3_9SPHN</name>
<sequence>MTAAPARSAALARCTALARSTESRPPMPNNPYHDGPVTDHFDGRRFFNPGEPETDRTLKQIWRWRTSVPDNPWPGAVAVTPVVPEASVAGLRVTMIGHATLLIQIAGLNLLTDPVWSDRASPLAFAGPKRVTAPGVRIGDLPPIDAILLSHNHYDHLDIATLKALHERHAPRIVTPLGNDAIIRRHIPSARISVGDWGESFEIAPGAAAHIVPATHWSSRGIRDRRMALWCGFMLRAGGKLVYFAGDTGYGTGQIFRTMRAHFGPTDLALLPIGAYDPRWFMAAQHTNPAEAIQIMADLEARAAVGIHWGTFKLTDEPRDDPALQLAAGLAAKGIDPAAFIALQPADVADFG</sequence>
<evidence type="ECO:0000313" key="3">
    <source>
        <dbReference type="Proteomes" id="UP001210865"/>
    </source>
</evidence>
<evidence type="ECO:0000313" key="2">
    <source>
        <dbReference type="EMBL" id="WBO21938.1"/>
    </source>
</evidence>
<dbReference type="Pfam" id="PF12706">
    <property type="entry name" value="Lactamase_B_2"/>
    <property type="match status" value="1"/>
</dbReference>
<evidence type="ECO:0000259" key="1">
    <source>
        <dbReference type="Pfam" id="PF12706"/>
    </source>
</evidence>